<feature type="region of interest" description="Disordered" evidence="1">
    <location>
        <begin position="1"/>
        <end position="44"/>
    </location>
</feature>
<accession>A0A5B7E6P2</accession>
<proteinExistence type="predicted"/>
<dbReference type="EMBL" id="VSRR010001999">
    <property type="protein sequence ID" value="MPC29007.1"/>
    <property type="molecule type" value="Genomic_DNA"/>
</dbReference>
<dbReference type="SUPFAM" id="SSF49899">
    <property type="entry name" value="Concanavalin A-like lectins/glucanases"/>
    <property type="match status" value="1"/>
</dbReference>
<evidence type="ECO:0000313" key="2">
    <source>
        <dbReference type="EMBL" id="MPC29007.1"/>
    </source>
</evidence>
<dbReference type="Gene3D" id="2.60.120.200">
    <property type="match status" value="1"/>
</dbReference>
<dbReference type="InterPro" id="IPR013320">
    <property type="entry name" value="ConA-like_dom_sf"/>
</dbReference>
<gene>
    <name evidence="2" type="ORF">E2C01_022223</name>
</gene>
<comment type="caution">
    <text evidence="2">The sequence shown here is derived from an EMBL/GenBank/DDBJ whole genome shotgun (WGS) entry which is preliminary data.</text>
</comment>
<feature type="compositionally biased region" description="Polar residues" evidence="1">
    <location>
        <begin position="28"/>
        <end position="44"/>
    </location>
</feature>
<evidence type="ECO:0000256" key="1">
    <source>
        <dbReference type="SAM" id="MobiDB-lite"/>
    </source>
</evidence>
<evidence type="ECO:0000313" key="3">
    <source>
        <dbReference type="Proteomes" id="UP000324222"/>
    </source>
</evidence>
<dbReference type="AlphaFoldDB" id="A0A5B7E6P2"/>
<reference evidence="2 3" key="1">
    <citation type="submission" date="2019-05" db="EMBL/GenBank/DDBJ databases">
        <title>Another draft genome of Portunus trituberculatus and its Hox gene families provides insights of decapod evolution.</title>
        <authorList>
            <person name="Jeong J.-H."/>
            <person name="Song I."/>
            <person name="Kim S."/>
            <person name="Choi T."/>
            <person name="Kim D."/>
            <person name="Ryu S."/>
            <person name="Kim W."/>
        </authorList>
    </citation>
    <scope>NUCLEOTIDE SEQUENCE [LARGE SCALE GENOMIC DNA]</scope>
    <source>
        <tissue evidence="2">Muscle</tissue>
    </source>
</reference>
<dbReference type="Proteomes" id="UP000324222">
    <property type="component" value="Unassembled WGS sequence"/>
</dbReference>
<sequence>MLHSTASLSSSSTSHSTNRFPQHRSPPSALSTDPRTPQHSSTDQSLSVSPLLLTVAFSFTIPITLISALSRFSSAHPQVLPSWEATRQGSVSFKMRTTEPDGLLMYNSGSLAAQVRTHLTQHSVRLPFLESLGWKQGIQCYCDSLNAHLALHCVSKGLWPPRQEWHARTLAGRQVTLMLPHCNSMTAKALTTRYLTLKYNVRTPARLLTMRCQHHTSPRYL</sequence>
<protein>
    <submittedName>
        <fullName evidence="2">Uncharacterized protein</fullName>
    </submittedName>
</protein>
<name>A0A5B7E6P2_PORTR</name>
<keyword evidence="3" id="KW-1185">Reference proteome</keyword>
<organism evidence="2 3">
    <name type="scientific">Portunus trituberculatus</name>
    <name type="common">Swimming crab</name>
    <name type="synonym">Neptunus trituberculatus</name>
    <dbReference type="NCBI Taxonomy" id="210409"/>
    <lineage>
        <taxon>Eukaryota</taxon>
        <taxon>Metazoa</taxon>
        <taxon>Ecdysozoa</taxon>
        <taxon>Arthropoda</taxon>
        <taxon>Crustacea</taxon>
        <taxon>Multicrustacea</taxon>
        <taxon>Malacostraca</taxon>
        <taxon>Eumalacostraca</taxon>
        <taxon>Eucarida</taxon>
        <taxon>Decapoda</taxon>
        <taxon>Pleocyemata</taxon>
        <taxon>Brachyura</taxon>
        <taxon>Eubrachyura</taxon>
        <taxon>Portunoidea</taxon>
        <taxon>Portunidae</taxon>
        <taxon>Portuninae</taxon>
        <taxon>Portunus</taxon>
    </lineage>
</organism>
<feature type="compositionally biased region" description="Low complexity" evidence="1">
    <location>
        <begin position="1"/>
        <end position="17"/>
    </location>
</feature>